<keyword evidence="2" id="KW-0813">Transport</keyword>
<dbReference type="FunCoup" id="J4GA84">
    <property type="interactions" value="662"/>
</dbReference>
<dbReference type="PANTHER" id="PTHR13261">
    <property type="entry name" value="BRCA2 AND CDKN1A INTERACTING PROTEIN"/>
    <property type="match status" value="1"/>
</dbReference>
<feature type="region of interest" description="Disordered" evidence="3">
    <location>
        <begin position="1"/>
        <end position="23"/>
    </location>
</feature>
<feature type="region of interest" description="Disordered" evidence="3">
    <location>
        <begin position="198"/>
        <end position="230"/>
    </location>
</feature>
<sequence length="291" mass="32567">MAKRKNQHPDNLDSDDDDDNDPSERSLVNVDFDFFDPHPDVDYLALKRLATQLFQADAELFHLNDLADLILSQPLVGTTVKCDGRESDPYAVLTVLNMHIHQNRPAIRALTEYALAKSSVDPAFHAILQNLLGPAGLASQNHVGLIFSERLINMPVQIAPHMYRMLADEIQWALDDNEPYRFTHLLFISRTYHLSPEEEAEMAGPAPRGKRQKQGAAPPLQSSTSGTYPFHPEDDVVKTIALHTLDYAFSKAQPREEDAFGLDMGGRMMLVSADRLRELVNGLNQAYPPPS</sequence>
<dbReference type="EMBL" id="HE797125">
    <property type="protein sequence ID" value="CCM03713.1"/>
    <property type="molecule type" value="Genomic_DNA"/>
</dbReference>
<dbReference type="GO" id="GO:0015031">
    <property type="term" value="P:protein transport"/>
    <property type="evidence" value="ECO:0007669"/>
    <property type="project" value="UniProtKB-KW"/>
</dbReference>
<gene>
    <name evidence="4" type="ORF">FIBRA_05859</name>
</gene>
<evidence type="ECO:0000256" key="2">
    <source>
        <dbReference type="PIRNR" id="PIRNR028983"/>
    </source>
</evidence>
<dbReference type="HOGENOM" id="CLU_068770_2_0_1"/>
<dbReference type="AlphaFoldDB" id="J4GA84"/>
<evidence type="ECO:0000256" key="1">
    <source>
        <dbReference type="ARBA" id="ARBA00006781"/>
    </source>
</evidence>
<dbReference type="Pfam" id="PF13862">
    <property type="entry name" value="BCCIP"/>
    <property type="match status" value="1"/>
</dbReference>
<proteinExistence type="inferred from homology"/>
<protein>
    <recommendedName>
        <fullName evidence="2">Protein BCP1</fullName>
    </recommendedName>
</protein>
<reference evidence="4 5" key="1">
    <citation type="journal article" date="2012" name="Appl. Environ. Microbiol.">
        <title>Short-read sequencing for genomic analysis of the brown rot fungus Fibroporia radiculosa.</title>
        <authorList>
            <person name="Tang J.D."/>
            <person name="Perkins A.D."/>
            <person name="Sonstegard T.S."/>
            <person name="Schroeder S.G."/>
            <person name="Burgess S.C."/>
            <person name="Diehl S.V."/>
        </authorList>
    </citation>
    <scope>NUCLEOTIDE SEQUENCE [LARGE SCALE GENOMIC DNA]</scope>
    <source>
        <strain evidence="4 5">TFFH 294</strain>
    </source>
</reference>
<dbReference type="InParanoid" id="J4GA84"/>
<evidence type="ECO:0000313" key="4">
    <source>
        <dbReference type="EMBL" id="CCM03713.1"/>
    </source>
</evidence>
<keyword evidence="5" id="KW-1185">Reference proteome</keyword>
<dbReference type="PIRSF" id="PIRSF028983">
    <property type="entry name" value="BCP1"/>
    <property type="match status" value="1"/>
</dbReference>
<dbReference type="RefSeq" id="XP_012182996.1">
    <property type="nucleotide sequence ID" value="XM_012327606.1"/>
</dbReference>
<dbReference type="InterPro" id="IPR025602">
    <property type="entry name" value="BCP1_family"/>
</dbReference>
<name>J4GA84_9APHY</name>
<dbReference type="PANTHER" id="PTHR13261:SF0">
    <property type="entry name" value="BRCA2 AND CDKN1A-INTERACTING PROTEIN"/>
    <property type="match status" value="1"/>
</dbReference>
<keyword evidence="2" id="KW-0539">Nucleus</keyword>
<evidence type="ECO:0000256" key="3">
    <source>
        <dbReference type="SAM" id="MobiDB-lite"/>
    </source>
</evidence>
<comment type="subcellular location">
    <subcellularLocation>
        <location evidence="2">Nucleus</location>
    </subcellularLocation>
</comment>
<keyword evidence="2" id="KW-0653">Protein transport</keyword>
<dbReference type="GeneID" id="24098624"/>
<comment type="similarity">
    <text evidence="1 2">Belongs to the BCP1 family.</text>
</comment>
<dbReference type="STRING" id="599839.J4GA84"/>
<organism evidence="4 5">
    <name type="scientific">Fibroporia radiculosa</name>
    <dbReference type="NCBI Taxonomy" id="599839"/>
    <lineage>
        <taxon>Eukaryota</taxon>
        <taxon>Fungi</taxon>
        <taxon>Dikarya</taxon>
        <taxon>Basidiomycota</taxon>
        <taxon>Agaricomycotina</taxon>
        <taxon>Agaricomycetes</taxon>
        <taxon>Polyporales</taxon>
        <taxon>Fibroporiaceae</taxon>
        <taxon>Fibroporia</taxon>
    </lineage>
</organism>
<dbReference type="Proteomes" id="UP000006352">
    <property type="component" value="Unassembled WGS sequence"/>
</dbReference>
<feature type="compositionally biased region" description="Acidic residues" evidence="3">
    <location>
        <begin position="12"/>
        <end position="21"/>
    </location>
</feature>
<dbReference type="GO" id="GO:0005634">
    <property type="term" value="C:nucleus"/>
    <property type="evidence" value="ECO:0007669"/>
    <property type="project" value="UniProtKB-SubCell"/>
</dbReference>
<accession>J4GA84</accession>
<comment type="function">
    <text evidence="2">Involved in nuclear export, actin cytoskeleton organization and vesicular transport.</text>
</comment>
<evidence type="ECO:0000313" key="5">
    <source>
        <dbReference type="Proteomes" id="UP000006352"/>
    </source>
</evidence>
<dbReference type="OrthoDB" id="27543at2759"/>